<dbReference type="Gene3D" id="1.25.40.10">
    <property type="entry name" value="Tetratricopeptide repeat domain"/>
    <property type="match status" value="3"/>
</dbReference>
<dbReference type="Gene3D" id="1.10.510.10">
    <property type="entry name" value="Transferase(Phosphotransferase) domain 1"/>
    <property type="match status" value="1"/>
</dbReference>
<evidence type="ECO:0000313" key="8">
    <source>
        <dbReference type="Proteomes" id="UP000654304"/>
    </source>
</evidence>
<evidence type="ECO:0000259" key="6">
    <source>
        <dbReference type="PROSITE" id="PS50011"/>
    </source>
</evidence>
<dbReference type="SMART" id="SM00220">
    <property type="entry name" value="S_TKc"/>
    <property type="match status" value="1"/>
</dbReference>
<evidence type="ECO:0000256" key="1">
    <source>
        <dbReference type="ARBA" id="ARBA00022679"/>
    </source>
</evidence>
<dbReference type="SUPFAM" id="SSF48452">
    <property type="entry name" value="TPR-like"/>
    <property type="match status" value="2"/>
</dbReference>
<gene>
    <name evidence="7" type="ORF">H8K43_10865</name>
</gene>
<keyword evidence="4 5" id="KW-0067">ATP-binding</keyword>
<dbReference type="SUPFAM" id="SSF56112">
    <property type="entry name" value="Protein kinase-like (PK-like)"/>
    <property type="match status" value="1"/>
</dbReference>
<keyword evidence="8" id="KW-1185">Reference proteome</keyword>
<dbReference type="CDD" id="cd14014">
    <property type="entry name" value="STKc_PknB_like"/>
    <property type="match status" value="1"/>
</dbReference>
<accession>A0ABR7A5K3</accession>
<dbReference type="Gene3D" id="3.30.200.20">
    <property type="entry name" value="Phosphorylase Kinase, domain 1"/>
    <property type="match status" value="1"/>
</dbReference>
<dbReference type="InterPro" id="IPR011009">
    <property type="entry name" value="Kinase-like_dom_sf"/>
</dbReference>
<dbReference type="Proteomes" id="UP000654304">
    <property type="component" value="Unassembled WGS sequence"/>
</dbReference>
<dbReference type="InterPro" id="IPR008271">
    <property type="entry name" value="Ser/Thr_kinase_AS"/>
</dbReference>
<reference evidence="7 8" key="1">
    <citation type="submission" date="2020-08" db="EMBL/GenBank/DDBJ databases">
        <title>Novel species isolated from subtropical streams in China.</title>
        <authorList>
            <person name="Lu H."/>
        </authorList>
    </citation>
    <scope>NUCLEOTIDE SEQUENCE [LARGE SCALE GENOMIC DNA]</scope>
    <source>
        <strain evidence="7 8">CY22W</strain>
    </source>
</reference>
<dbReference type="PANTHER" id="PTHR43289:SF34">
    <property type="entry name" value="SERINE_THREONINE-PROTEIN KINASE YBDM-RELATED"/>
    <property type="match status" value="1"/>
</dbReference>
<feature type="binding site" evidence="5">
    <location>
        <position position="119"/>
    </location>
    <ligand>
        <name>ATP</name>
        <dbReference type="ChEBI" id="CHEBI:30616"/>
    </ligand>
</feature>
<dbReference type="RefSeq" id="WP_186903860.1">
    <property type="nucleotide sequence ID" value="NZ_JACOGD010000005.1"/>
</dbReference>
<dbReference type="Pfam" id="PF00069">
    <property type="entry name" value="Pkinase"/>
    <property type="match status" value="1"/>
</dbReference>
<keyword evidence="2 5" id="KW-0547">Nucleotide-binding</keyword>
<dbReference type="GO" id="GO:0004674">
    <property type="term" value="F:protein serine/threonine kinase activity"/>
    <property type="evidence" value="ECO:0007669"/>
    <property type="project" value="UniProtKB-KW"/>
</dbReference>
<dbReference type="InterPro" id="IPR019734">
    <property type="entry name" value="TPR_rpt"/>
</dbReference>
<evidence type="ECO:0000256" key="2">
    <source>
        <dbReference type="ARBA" id="ARBA00022741"/>
    </source>
</evidence>
<keyword evidence="3 7" id="KW-0418">Kinase</keyword>
<keyword evidence="7" id="KW-0723">Serine/threonine-protein kinase</keyword>
<dbReference type="PROSITE" id="PS00108">
    <property type="entry name" value="PROTEIN_KINASE_ST"/>
    <property type="match status" value="1"/>
</dbReference>
<proteinExistence type="predicted"/>
<name>A0ABR7A5K3_9BURK</name>
<dbReference type="InterPro" id="IPR017441">
    <property type="entry name" value="Protein_kinase_ATP_BS"/>
</dbReference>
<evidence type="ECO:0000256" key="4">
    <source>
        <dbReference type="ARBA" id="ARBA00022840"/>
    </source>
</evidence>
<dbReference type="InterPro" id="IPR000719">
    <property type="entry name" value="Prot_kinase_dom"/>
</dbReference>
<evidence type="ECO:0000256" key="3">
    <source>
        <dbReference type="ARBA" id="ARBA00022777"/>
    </source>
</evidence>
<evidence type="ECO:0000256" key="5">
    <source>
        <dbReference type="PROSITE-ProRule" id="PRU10141"/>
    </source>
</evidence>
<evidence type="ECO:0000313" key="7">
    <source>
        <dbReference type="EMBL" id="MBC3932177.1"/>
    </source>
</evidence>
<dbReference type="InterPro" id="IPR011990">
    <property type="entry name" value="TPR-like_helical_dom_sf"/>
</dbReference>
<dbReference type="EMBL" id="JACOGD010000005">
    <property type="protein sequence ID" value="MBC3932177.1"/>
    <property type="molecule type" value="Genomic_DNA"/>
</dbReference>
<organism evidence="7 8">
    <name type="scientific">Undibacterium curvum</name>
    <dbReference type="NCBI Taxonomy" id="2762294"/>
    <lineage>
        <taxon>Bacteria</taxon>
        <taxon>Pseudomonadati</taxon>
        <taxon>Pseudomonadota</taxon>
        <taxon>Betaproteobacteria</taxon>
        <taxon>Burkholderiales</taxon>
        <taxon>Oxalobacteraceae</taxon>
        <taxon>Undibacterium</taxon>
    </lineage>
</organism>
<feature type="domain" description="Protein kinase" evidence="6">
    <location>
        <begin position="89"/>
        <end position="366"/>
    </location>
</feature>
<dbReference type="SMART" id="SM00028">
    <property type="entry name" value="TPR"/>
    <property type="match status" value="4"/>
</dbReference>
<sequence>MSTQTQDWHILSALLDELLELSADQQREFLQHLPPPQQHLRARLYSLAQAHWQAEQDDFMSTIPKITLTDDGSLSLRRNYQPDSQIGPWRLLRKLGEGGMASVWLAVKEGEFRREVALKLPHADTLSERVVERFARERDILAQLVHPHIARLYDAGMDNAQQSWLALEYVAGMHIQDWCHSQGLDTAARVRLMVQACSAVQYAHSRLVVHRDLKPSNILVTSEGYVRLLDFGIAHILQADHSDEPQALTGIKAIQGKPVTWRYASPEQLRGEEVGITTDVYSLGVVLYELLTGHSPYQPEDRSRRALEYAILQQPAASASSRANDRKLRQQLQGDLDAILHKALQKSPELRYPTAHALASDLRRYLNREPVSARPDNFWYRSSCFVQRYRALTALSVLLLSVVLSTGAIALFQANKARQEADRAQAMYQFVLRIFNPEQKPDPDLARRDLSLKDLVATGIQNAVRDFSALPTESSKLTHDLGQLAIQLGLSDAASTLYEHNLALAKQVYGEQSSEYANALIDSVDWLASVGQHQRACQQTTQALAIFRHAAASGEQLAQAHRKAGQCASKLYAANDPRIFQHLEQAITLARNSANRNELGYALVSMAMAYLNSDQTDKALAAYQEALQVRLLEFGENNWQTAEARQGVAICLDKLGRPAESSQVAIQAMHNMEQVWGKHHYRVSEARLYIANVLADSTRRSEALQQARTAYDIVLLPEWRTQKPDYLESAQVGYLRLLLRTGNLAQMLQVCRNIDMQATISYPRLRLMAADHCGIAWAMQGETELAQQHVRHSQQLREQYWPDQKKRALGGLLVQGELALRKRDFALAAQLYRQSISYANNRADYSRSLAWRELARLPVSKTDEDLRRIQADYQDLQTPQQADYWRGQSVNLQEALGWIYLQRAQYPQAIAAFRLALQMRAGMDDPADSVWQQQTRTALQQALEKNQSL</sequence>
<dbReference type="PROSITE" id="PS00107">
    <property type="entry name" value="PROTEIN_KINASE_ATP"/>
    <property type="match status" value="1"/>
</dbReference>
<comment type="caution">
    <text evidence="7">The sequence shown here is derived from an EMBL/GenBank/DDBJ whole genome shotgun (WGS) entry which is preliminary data.</text>
</comment>
<protein>
    <submittedName>
        <fullName evidence="7">Serine/threonine protein kinase</fullName>
    </submittedName>
</protein>
<keyword evidence="1" id="KW-0808">Transferase</keyword>
<dbReference type="PANTHER" id="PTHR43289">
    <property type="entry name" value="MITOGEN-ACTIVATED PROTEIN KINASE KINASE KINASE 20-RELATED"/>
    <property type="match status" value="1"/>
</dbReference>
<dbReference type="Pfam" id="PF13424">
    <property type="entry name" value="TPR_12"/>
    <property type="match status" value="1"/>
</dbReference>
<dbReference type="PROSITE" id="PS50011">
    <property type="entry name" value="PROTEIN_KINASE_DOM"/>
    <property type="match status" value="1"/>
</dbReference>